<evidence type="ECO:0000256" key="1">
    <source>
        <dbReference type="SAM" id="Coils"/>
    </source>
</evidence>
<dbReference type="InterPro" id="IPR015421">
    <property type="entry name" value="PyrdxlP-dep_Trfase_major"/>
</dbReference>
<dbReference type="PANTHER" id="PTHR30244">
    <property type="entry name" value="TRANSAMINASE"/>
    <property type="match status" value="1"/>
</dbReference>
<evidence type="ECO:0000313" key="2">
    <source>
        <dbReference type="EMBL" id="CAE8712799.1"/>
    </source>
</evidence>
<dbReference type="GO" id="GO:0030170">
    <property type="term" value="F:pyridoxal phosphate binding"/>
    <property type="evidence" value="ECO:0007669"/>
    <property type="project" value="TreeGrafter"/>
</dbReference>
<gene>
    <name evidence="2" type="ORF">PGLA2088_LOCUS37184</name>
</gene>
<dbReference type="PANTHER" id="PTHR30244:SF34">
    <property type="entry name" value="DTDP-4-AMINO-4,6-DIDEOXYGALACTOSE TRANSAMINASE"/>
    <property type="match status" value="1"/>
</dbReference>
<dbReference type="InterPro" id="IPR000653">
    <property type="entry name" value="DegT/StrS_aminotransferase"/>
</dbReference>
<dbReference type="EMBL" id="CAJNNW010032397">
    <property type="protein sequence ID" value="CAE8712799.1"/>
    <property type="molecule type" value="Genomic_DNA"/>
</dbReference>
<comment type="caution">
    <text evidence="2">The sequence shown here is derived from an EMBL/GenBank/DDBJ whole genome shotgun (WGS) entry which is preliminary data.</text>
</comment>
<accession>A0A813KUM7</accession>
<sequence>MDTAAGRRLGVLAGQLSEGQRAELQPAACAAGSKAPVKKVWYAPNKFEAYGEEEIAAVVACLRDGWLAPGPRTELFEEKVSALFAKKCGLMCNSGSSANIVGLCALGLQKGDEIVTPACTFSTCIAPMEQLGLKPVFCDVVANRYVPSVDMVLAAITPRTKCIFIPNLGGSKIDWKELRARAPPGIILFEDSCDTITYTEDSDISVISFYASHIITAGGLGGMVMFNDPKLKERALMFRDWGRIGNNSEDISQRFGHDVDGIEYDFKFLYGCLGYNMKACEMNAAFGLAQLEKLPKIQAIRRRNIARYCELLTKANTSYVLPDRYNEYDWLAFPLLYHDRKGVLRYLESNDVQIRVFFAGNITRHPAYRHHLQAFPGADTVMKDGFLIGAHHGLELEDIDRVCALLIEYDKLKGAVTLGTSTSGVKERDSVSLDLCEWHMMSHVAGKPRRIDKMFALVNRSKEGVDRLNQDSNILASMFRRQVQDIKRIEGERDDISRELTKVQKQLAVEREKNFVKEGELQKKETLYLRTMAARKCIQDSYHEQRDRIVEVEKTMDKRECDRQELLKVVEGRDGEIKQFEEDLRRAHHRIEEMKEQREMCVQEYKRLTGKNLDFSKFPVAPTIPA</sequence>
<dbReference type="Pfam" id="PF01041">
    <property type="entry name" value="DegT_DnrJ_EryC1"/>
    <property type="match status" value="1"/>
</dbReference>
<dbReference type="GO" id="GO:0000271">
    <property type="term" value="P:polysaccharide biosynthetic process"/>
    <property type="evidence" value="ECO:0007669"/>
    <property type="project" value="TreeGrafter"/>
</dbReference>
<proteinExistence type="predicted"/>
<keyword evidence="1" id="KW-0175">Coiled coil</keyword>
<dbReference type="InterPro" id="IPR015422">
    <property type="entry name" value="PyrdxlP-dep_Trfase_small"/>
</dbReference>
<organism evidence="2 3">
    <name type="scientific">Polarella glacialis</name>
    <name type="common">Dinoflagellate</name>
    <dbReference type="NCBI Taxonomy" id="89957"/>
    <lineage>
        <taxon>Eukaryota</taxon>
        <taxon>Sar</taxon>
        <taxon>Alveolata</taxon>
        <taxon>Dinophyceae</taxon>
        <taxon>Suessiales</taxon>
        <taxon>Suessiaceae</taxon>
        <taxon>Polarella</taxon>
    </lineage>
</organism>
<feature type="coiled-coil region" evidence="1">
    <location>
        <begin position="577"/>
        <end position="611"/>
    </location>
</feature>
<dbReference type="Gene3D" id="3.90.1150.10">
    <property type="entry name" value="Aspartate Aminotransferase, domain 1"/>
    <property type="match status" value="1"/>
</dbReference>
<dbReference type="GO" id="GO:0008483">
    <property type="term" value="F:transaminase activity"/>
    <property type="evidence" value="ECO:0007669"/>
    <property type="project" value="TreeGrafter"/>
</dbReference>
<name>A0A813KUM7_POLGL</name>
<dbReference type="InterPro" id="IPR015424">
    <property type="entry name" value="PyrdxlP-dep_Trfase"/>
</dbReference>
<protein>
    <recommendedName>
        <fullName evidence="4">DegT/DnrJ/EryC1/StrS aminotransferase</fullName>
    </recommendedName>
</protein>
<dbReference type="Proteomes" id="UP000626109">
    <property type="component" value="Unassembled WGS sequence"/>
</dbReference>
<reference evidence="2" key="1">
    <citation type="submission" date="2021-02" db="EMBL/GenBank/DDBJ databases">
        <authorList>
            <person name="Dougan E. K."/>
            <person name="Rhodes N."/>
            <person name="Thang M."/>
            <person name="Chan C."/>
        </authorList>
    </citation>
    <scope>NUCLEOTIDE SEQUENCE</scope>
</reference>
<evidence type="ECO:0000313" key="3">
    <source>
        <dbReference type="Proteomes" id="UP000626109"/>
    </source>
</evidence>
<feature type="coiled-coil region" evidence="1">
    <location>
        <begin position="486"/>
        <end position="513"/>
    </location>
</feature>
<dbReference type="SUPFAM" id="SSF53383">
    <property type="entry name" value="PLP-dependent transferases"/>
    <property type="match status" value="1"/>
</dbReference>
<dbReference type="AlphaFoldDB" id="A0A813KUM7"/>
<evidence type="ECO:0008006" key="4">
    <source>
        <dbReference type="Google" id="ProtNLM"/>
    </source>
</evidence>
<dbReference type="Gene3D" id="3.40.640.10">
    <property type="entry name" value="Type I PLP-dependent aspartate aminotransferase-like (Major domain)"/>
    <property type="match status" value="1"/>
</dbReference>